<feature type="signal peptide" evidence="6">
    <location>
        <begin position="1"/>
        <end position="25"/>
    </location>
</feature>
<keyword evidence="4" id="KW-0472">Membrane</keyword>
<evidence type="ECO:0000256" key="3">
    <source>
        <dbReference type="ARBA" id="ARBA00022989"/>
    </source>
</evidence>
<evidence type="ECO:0008006" key="9">
    <source>
        <dbReference type="Google" id="ProtNLM"/>
    </source>
</evidence>
<organism evidence="7 8">
    <name type="scientific">Flemingia macrophylla</name>
    <dbReference type="NCBI Taxonomy" id="520843"/>
    <lineage>
        <taxon>Eukaryota</taxon>
        <taxon>Viridiplantae</taxon>
        <taxon>Streptophyta</taxon>
        <taxon>Embryophyta</taxon>
        <taxon>Tracheophyta</taxon>
        <taxon>Spermatophyta</taxon>
        <taxon>Magnoliopsida</taxon>
        <taxon>eudicotyledons</taxon>
        <taxon>Gunneridae</taxon>
        <taxon>Pentapetalae</taxon>
        <taxon>rosids</taxon>
        <taxon>fabids</taxon>
        <taxon>Fabales</taxon>
        <taxon>Fabaceae</taxon>
        <taxon>Papilionoideae</taxon>
        <taxon>50 kb inversion clade</taxon>
        <taxon>NPAAA clade</taxon>
        <taxon>indigoferoid/millettioid clade</taxon>
        <taxon>Phaseoleae</taxon>
        <taxon>Flemingia</taxon>
    </lineage>
</organism>
<dbReference type="Proteomes" id="UP001603857">
    <property type="component" value="Unassembled WGS sequence"/>
</dbReference>
<gene>
    <name evidence="7" type="ORF">Fmac_010199</name>
</gene>
<dbReference type="Pfam" id="PF07946">
    <property type="entry name" value="CCDC47"/>
    <property type="match status" value="1"/>
</dbReference>
<dbReference type="AlphaFoldDB" id="A0ABD1N2C5"/>
<evidence type="ECO:0000256" key="2">
    <source>
        <dbReference type="ARBA" id="ARBA00022692"/>
    </source>
</evidence>
<dbReference type="PANTHER" id="PTHR12883">
    <property type="entry name" value="ADIPOCYTE-SPECIFIC PROTEIN 4-RELATED"/>
    <property type="match status" value="1"/>
</dbReference>
<evidence type="ECO:0000256" key="6">
    <source>
        <dbReference type="SAM" id="SignalP"/>
    </source>
</evidence>
<feature type="region of interest" description="Disordered" evidence="5">
    <location>
        <begin position="48"/>
        <end position="127"/>
    </location>
</feature>
<evidence type="ECO:0000256" key="5">
    <source>
        <dbReference type="SAM" id="MobiDB-lite"/>
    </source>
</evidence>
<keyword evidence="2" id="KW-0812">Transmembrane</keyword>
<name>A0ABD1N2C5_9FABA</name>
<feature type="compositionally biased region" description="Pro residues" evidence="5">
    <location>
        <begin position="67"/>
        <end position="83"/>
    </location>
</feature>
<proteinExistence type="predicted"/>
<feature type="compositionally biased region" description="Basic residues" evidence="5">
    <location>
        <begin position="445"/>
        <end position="459"/>
    </location>
</feature>
<reference evidence="7 8" key="1">
    <citation type="submission" date="2024-08" db="EMBL/GenBank/DDBJ databases">
        <title>Insights into the chromosomal genome structure of Flemingia macrophylla.</title>
        <authorList>
            <person name="Ding Y."/>
            <person name="Zhao Y."/>
            <person name="Bi W."/>
            <person name="Wu M."/>
            <person name="Zhao G."/>
            <person name="Gong Y."/>
            <person name="Li W."/>
            <person name="Zhang P."/>
        </authorList>
    </citation>
    <scope>NUCLEOTIDE SEQUENCE [LARGE SCALE GENOMIC DNA]</scope>
    <source>
        <strain evidence="7">DYQJB</strain>
        <tissue evidence="7">Leaf</tissue>
    </source>
</reference>
<feature type="region of interest" description="Disordered" evidence="5">
    <location>
        <begin position="399"/>
        <end position="459"/>
    </location>
</feature>
<evidence type="ECO:0000313" key="8">
    <source>
        <dbReference type="Proteomes" id="UP001603857"/>
    </source>
</evidence>
<accession>A0ABD1N2C5</accession>
<dbReference type="EMBL" id="JBGMDY010000003">
    <property type="protein sequence ID" value="KAL2342259.1"/>
    <property type="molecule type" value="Genomic_DNA"/>
</dbReference>
<evidence type="ECO:0000313" key="7">
    <source>
        <dbReference type="EMBL" id="KAL2342259.1"/>
    </source>
</evidence>
<comment type="caution">
    <text evidence="7">The sequence shown here is derived from an EMBL/GenBank/DDBJ whole genome shotgun (WGS) entry which is preliminary data.</text>
</comment>
<dbReference type="InterPro" id="IPR012879">
    <property type="entry name" value="CCDC47"/>
</dbReference>
<keyword evidence="8" id="KW-1185">Reference proteome</keyword>
<dbReference type="GO" id="GO:0016020">
    <property type="term" value="C:membrane"/>
    <property type="evidence" value="ECO:0007669"/>
    <property type="project" value="UniProtKB-SubCell"/>
</dbReference>
<sequence>MANRTLSLIWMVCFSLLVGVAVVKAKAKAHFEGFEGFEGEDDDIEDLTIDPASLRSPPLSNPTPLSHQPPPSDLPNPPPPPAAPATTFDFWDDDEFEGVPLQHLPPPADPKPDNATAPPAPPPAASAPRSFTVEILCGSFLVMFAVNYFTGKRENENIALSWAAQFAAKESIFDKNFSLLGIGDGGEDSPLLLKEGQTTFKFYASGRRFCQGLLATLELKSRHDLIARLYNMVVPCRDEISFEVYMNDDAMDHVVFALAKKKAAKAMHKDVRDLQRFANVLSPPTSRKWVVDDLSVISESKEVASDFITDAVIDQVFGEKAFEKFGKGLISLHFSDQHPGVHKKVLLFKFALPAAKNMADMSRLVALVPYYIDLIGRYKLSSQARSKTEAARQKAAQEAQKELRNAQQEAMQRRKAEKKKMMEEAEAKLSAEAIRKREAKERARQMKKAMPRMKMARGA</sequence>
<feature type="chain" id="PRO_5044878224" description="DUF1682 family protein" evidence="6">
    <location>
        <begin position="26"/>
        <end position="459"/>
    </location>
</feature>
<evidence type="ECO:0000256" key="1">
    <source>
        <dbReference type="ARBA" id="ARBA00004167"/>
    </source>
</evidence>
<protein>
    <recommendedName>
        <fullName evidence="9">DUF1682 family protein</fullName>
    </recommendedName>
</protein>
<keyword evidence="3" id="KW-1133">Transmembrane helix</keyword>
<evidence type="ECO:0000256" key="4">
    <source>
        <dbReference type="ARBA" id="ARBA00023136"/>
    </source>
</evidence>
<keyword evidence="6" id="KW-0732">Signal</keyword>
<comment type="subcellular location">
    <subcellularLocation>
        <location evidence="1">Membrane</location>
        <topology evidence="1">Single-pass membrane protein</topology>
    </subcellularLocation>
</comment>
<feature type="compositionally biased region" description="Basic and acidic residues" evidence="5">
    <location>
        <begin position="411"/>
        <end position="444"/>
    </location>
</feature>
<dbReference type="PANTHER" id="PTHR12883:SF0">
    <property type="entry name" value="PAT COMPLEX SUBUNIT CCDC47"/>
    <property type="match status" value="1"/>
</dbReference>